<dbReference type="EMBL" id="JARJCM010000027">
    <property type="protein sequence ID" value="KAJ7039313.1"/>
    <property type="molecule type" value="Genomic_DNA"/>
</dbReference>
<evidence type="ECO:0000313" key="4">
    <source>
        <dbReference type="Proteomes" id="UP001218188"/>
    </source>
</evidence>
<evidence type="ECO:0000256" key="2">
    <source>
        <dbReference type="ARBA" id="ARBA00022729"/>
    </source>
</evidence>
<accession>A0AAD6T4J8</accession>
<dbReference type="InterPro" id="IPR021884">
    <property type="entry name" value="Ice-bd_prot"/>
</dbReference>
<keyword evidence="2" id="KW-0732">Signal</keyword>
<organism evidence="3 4">
    <name type="scientific">Mycena alexandri</name>
    <dbReference type="NCBI Taxonomy" id="1745969"/>
    <lineage>
        <taxon>Eukaryota</taxon>
        <taxon>Fungi</taxon>
        <taxon>Dikarya</taxon>
        <taxon>Basidiomycota</taxon>
        <taxon>Agaricomycotina</taxon>
        <taxon>Agaricomycetes</taxon>
        <taxon>Agaricomycetidae</taxon>
        <taxon>Agaricales</taxon>
        <taxon>Marasmiineae</taxon>
        <taxon>Mycenaceae</taxon>
        <taxon>Mycena</taxon>
    </lineage>
</organism>
<gene>
    <name evidence="3" type="ORF">C8F04DRAFT_1255017</name>
</gene>
<proteinExistence type="inferred from homology"/>
<sequence length="225" mass="23055">MSLSRRGKNMVEQTYKYPSTSVLSSASSSHSASRTHLTGHSYDFCLNSLLLASLRLGLRPLICALLLTTGYLTKAGVSNLPPSSISNPIAATGLTGFSLILDPSGQFATSTQVIGMITAASYATPTPATLTVAIGDMATAFADATGRLNPNFTNLASGRFQIISVAASRRMVLVGGVVPGNIVWAVTGAVSAAAGAHLEGVILGKTSISLMTGASPTAGSWPKPR</sequence>
<reference evidence="3" key="1">
    <citation type="submission" date="2023-03" db="EMBL/GenBank/DDBJ databases">
        <title>Massive genome expansion in bonnet fungi (Mycena s.s.) driven by repeated elements and novel gene families across ecological guilds.</title>
        <authorList>
            <consortium name="Lawrence Berkeley National Laboratory"/>
            <person name="Harder C.B."/>
            <person name="Miyauchi S."/>
            <person name="Viragh M."/>
            <person name="Kuo A."/>
            <person name="Thoen E."/>
            <person name="Andreopoulos B."/>
            <person name="Lu D."/>
            <person name="Skrede I."/>
            <person name="Drula E."/>
            <person name="Henrissat B."/>
            <person name="Morin E."/>
            <person name="Kohler A."/>
            <person name="Barry K."/>
            <person name="LaButti K."/>
            <person name="Morin E."/>
            <person name="Salamov A."/>
            <person name="Lipzen A."/>
            <person name="Mereny Z."/>
            <person name="Hegedus B."/>
            <person name="Baldrian P."/>
            <person name="Stursova M."/>
            <person name="Weitz H."/>
            <person name="Taylor A."/>
            <person name="Grigoriev I.V."/>
            <person name="Nagy L.G."/>
            <person name="Martin F."/>
            <person name="Kauserud H."/>
        </authorList>
    </citation>
    <scope>NUCLEOTIDE SEQUENCE</scope>
    <source>
        <strain evidence="3">CBHHK200</strain>
    </source>
</reference>
<evidence type="ECO:0000313" key="3">
    <source>
        <dbReference type="EMBL" id="KAJ7039313.1"/>
    </source>
</evidence>
<dbReference type="AlphaFoldDB" id="A0AAD6T4J8"/>
<comment type="caution">
    <text evidence="3">The sequence shown here is derived from an EMBL/GenBank/DDBJ whole genome shotgun (WGS) entry which is preliminary data.</text>
</comment>
<evidence type="ECO:0000256" key="1">
    <source>
        <dbReference type="ARBA" id="ARBA00005445"/>
    </source>
</evidence>
<protein>
    <recommendedName>
        <fullName evidence="5">DUF3494 domain-containing protein</fullName>
    </recommendedName>
</protein>
<comment type="similarity">
    <text evidence="1">Belongs to the ice-binding protein family.</text>
</comment>
<dbReference type="Proteomes" id="UP001218188">
    <property type="component" value="Unassembled WGS sequence"/>
</dbReference>
<keyword evidence="4" id="KW-1185">Reference proteome</keyword>
<name>A0AAD6T4J8_9AGAR</name>
<dbReference type="Pfam" id="PF11999">
    <property type="entry name" value="Ice_binding"/>
    <property type="match status" value="2"/>
</dbReference>
<evidence type="ECO:0008006" key="5">
    <source>
        <dbReference type="Google" id="ProtNLM"/>
    </source>
</evidence>